<dbReference type="InterPro" id="IPR007420">
    <property type="entry name" value="DUF465"/>
</dbReference>
<evidence type="ECO:0000313" key="3">
    <source>
        <dbReference type="Proteomes" id="UP000596074"/>
    </source>
</evidence>
<organism evidence="2 3">
    <name type="scientific">Venatoribacter cucullus</name>
    <dbReference type="NCBI Taxonomy" id="2661630"/>
    <lineage>
        <taxon>Bacteria</taxon>
        <taxon>Pseudomonadati</taxon>
        <taxon>Pseudomonadota</taxon>
        <taxon>Gammaproteobacteria</taxon>
        <taxon>Oceanospirillales</taxon>
        <taxon>Oceanospirillaceae</taxon>
        <taxon>Venatoribacter</taxon>
    </lineage>
</organism>
<dbReference type="KEGG" id="vcw:GJQ55_02345"/>
<evidence type="ECO:0000313" key="2">
    <source>
        <dbReference type="EMBL" id="QQD23389.1"/>
    </source>
</evidence>
<reference evidence="2 3" key="1">
    <citation type="submission" date="2019-11" db="EMBL/GenBank/DDBJ databases">
        <title>Venatorbacter sp. nov. a predator of Campylobacter and other Gram-negative bacteria.</title>
        <authorList>
            <person name="Saeedi A."/>
            <person name="Cummings N.J."/>
            <person name="Connerton I.F."/>
            <person name="Connerton P.L."/>
        </authorList>
    </citation>
    <scope>NUCLEOTIDE SEQUENCE [LARGE SCALE GENOMIC DNA]</scope>
    <source>
        <strain evidence="2">XL5</strain>
    </source>
</reference>
<keyword evidence="3" id="KW-1185">Reference proteome</keyword>
<feature type="coiled-coil region" evidence="1">
    <location>
        <begin position="36"/>
        <end position="63"/>
    </location>
</feature>
<accession>A0A9X7V0J3</accession>
<dbReference type="Gene3D" id="6.10.280.50">
    <property type="match status" value="1"/>
</dbReference>
<dbReference type="EMBL" id="CP046056">
    <property type="protein sequence ID" value="QQD23389.1"/>
    <property type="molecule type" value="Genomic_DNA"/>
</dbReference>
<name>A0A9X7V0J3_9GAMM</name>
<dbReference type="AlphaFoldDB" id="A0A9X7V0J3"/>
<dbReference type="RefSeq" id="WP_228345914.1">
    <property type="nucleotide sequence ID" value="NZ_CP046056.1"/>
</dbReference>
<proteinExistence type="predicted"/>
<dbReference type="Pfam" id="PF04325">
    <property type="entry name" value="DUF465"/>
    <property type="match status" value="1"/>
</dbReference>
<dbReference type="InterPro" id="IPR038444">
    <property type="entry name" value="DUF465_sf"/>
</dbReference>
<keyword evidence="1" id="KW-0175">Coiled coil</keyword>
<dbReference type="Proteomes" id="UP000596074">
    <property type="component" value="Chromosome"/>
</dbReference>
<protein>
    <submittedName>
        <fullName evidence="2">DUF465 domain-containing protein</fullName>
    </submittedName>
</protein>
<sequence>MTVEHHDLHHEFPDMADQIRDLKMKDRHFSRLFDEYHDIDREVRNIENEAEAASDERLEALKMKRVHLKDELFAMLQQA</sequence>
<evidence type="ECO:0000256" key="1">
    <source>
        <dbReference type="SAM" id="Coils"/>
    </source>
</evidence>
<gene>
    <name evidence="2" type="ORF">GJQ55_02345</name>
</gene>